<gene>
    <name evidence="9" type="ORF">FE784_28045</name>
</gene>
<dbReference type="OrthoDB" id="2510196at2"/>
<dbReference type="Gene3D" id="3.40.190.10">
    <property type="entry name" value="Periplasmic binding protein-like II"/>
    <property type="match status" value="1"/>
</dbReference>
<name>A0A5C4T2F4_9BACL</name>
<dbReference type="PANTHER" id="PTHR43649">
    <property type="entry name" value="ARABINOSE-BINDING PROTEIN-RELATED"/>
    <property type="match status" value="1"/>
</dbReference>
<evidence type="ECO:0000256" key="1">
    <source>
        <dbReference type="ARBA" id="ARBA00008520"/>
    </source>
</evidence>
<keyword evidence="6" id="KW-0564">Palmitate</keyword>
<comment type="caution">
    <text evidence="9">The sequence shown here is derived from an EMBL/GenBank/DDBJ whole genome shotgun (WGS) entry which is preliminary data.</text>
</comment>
<protein>
    <submittedName>
        <fullName evidence="9">Extracellular solute-binding protein</fullName>
    </submittedName>
</protein>
<dbReference type="EMBL" id="VDCQ01000050">
    <property type="protein sequence ID" value="TNJ63005.1"/>
    <property type="molecule type" value="Genomic_DNA"/>
</dbReference>
<proteinExistence type="inferred from homology"/>
<evidence type="ECO:0000256" key="8">
    <source>
        <dbReference type="SAM" id="SignalP"/>
    </source>
</evidence>
<keyword evidence="2" id="KW-0813">Transport</keyword>
<evidence type="ECO:0000256" key="2">
    <source>
        <dbReference type="ARBA" id="ARBA00022448"/>
    </source>
</evidence>
<feature type="signal peptide" evidence="8">
    <location>
        <begin position="1"/>
        <end position="24"/>
    </location>
</feature>
<keyword evidence="3" id="KW-1003">Cell membrane</keyword>
<dbReference type="InterPro" id="IPR006059">
    <property type="entry name" value="SBP"/>
</dbReference>
<dbReference type="InterPro" id="IPR050490">
    <property type="entry name" value="Bact_solute-bd_prot1"/>
</dbReference>
<keyword evidence="10" id="KW-1185">Reference proteome</keyword>
<dbReference type="GO" id="GO:0055085">
    <property type="term" value="P:transmembrane transport"/>
    <property type="evidence" value="ECO:0007669"/>
    <property type="project" value="InterPro"/>
</dbReference>
<evidence type="ECO:0000256" key="4">
    <source>
        <dbReference type="ARBA" id="ARBA00022729"/>
    </source>
</evidence>
<evidence type="ECO:0000256" key="5">
    <source>
        <dbReference type="ARBA" id="ARBA00023136"/>
    </source>
</evidence>
<comment type="similarity">
    <text evidence="1">Belongs to the bacterial solute-binding protein 1 family.</text>
</comment>
<feature type="chain" id="PRO_5022778163" evidence="8">
    <location>
        <begin position="25"/>
        <end position="437"/>
    </location>
</feature>
<keyword evidence="5" id="KW-0472">Membrane</keyword>
<sequence>MNMQLKFRMPLLAGGMLIALVVSACGGDSGNGKGEQSKADGQETAYPPAKLVVYSTSGWTEEAFNERFGDAIRKKFPQHEFSYIQSKAGSTYPDLISTQQPIDIVWESIALFPRGPLMYDMQYDMTELMKLHKVDTSRIEPTMIDLMREMSGGKMYALPVVNNTVVMYYNKDIFDKFGVAYPKDGMTWDEALELNRRLSRVDGSVEYAGLGLGHFFATNGLSLGFVDPKSEKPSITDDKWKTLYQTYMRLAEPQVYKDKVRKLNKIPDVNSFVKDRDVAMLAALANTHMTQDMATMNWDVVKVPTFKEAPQTGPQSYPTYFGVSGISKHKDQVMEVIKYLVSDEYQLEVSKKGTLPVVKSAEVKEAFAKETSFGGKNVKAALYDRFAPIAQKTMYDSAVEKAYNKNLIKLALGEIDLNTLLRTAEEEAVKAIAELKK</sequence>
<dbReference type="PANTHER" id="PTHR43649:SF33">
    <property type="entry name" value="POLYGALACTURONAN_RHAMNOGALACTURONAN-BINDING PROTEIN YTCQ"/>
    <property type="match status" value="1"/>
</dbReference>
<evidence type="ECO:0000256" key="7">
    <source>
        <dbReference type="ARBA" id="ARBA00023288"/>
    </source>
</evidence>
<dbReference type="Pfam" id="PF01547">
    <property type="entry name" value="SBP_bac_1"/>
    <property type="match status" value="1"/>
</dbReference>
<accession>A0A5C4T2F4</accession>
<dbReference type="Proteomes" id="UP000307943">
    <property type="component" value="Unassembled WGS sequence"/>
</dbReference>
<keyword evidence="4 8" id="KW-0732">Signal</keyword>
<keyword evidence="7" id="KW-0449">Lipoprotein</keyword>
<dbReference type="SUPFAM" id="SSF53850">
    <property type="entry name" value="Periplasmic binding protein-like II"/>
    <property type="match status" value="1"/>
</dbReference>
<evidence type="ECO:0000313" key="9">
    <source>
        <dbReference type="EMBL" id="TNJ63005.1"/>
    </source>
</evidence>
<evidence type="ECO:0000256" key="6">
    <source>
        <dbReference type="ARBA" id="ARBA00023139"/>
    </source>
</evidence>
<dbReference type="InterPro" id="IPR006061">
    <property type="entry name" value="SBP_1_CS"/>
</dbReference>
<organism evidence="9 10">
    <name type="scientific">Paenibacillus hemerocallicola</name>
    <dbReference type="NCBI Taxonomy" id="1172614"/>
    <lineage>
        <taxon>Bacteria</taxon>
        <taxon>Bacillati</taxon>
        <taxon>Bacillota</taxon>
        <taxon>Bacilli</taxon>
        <taxon>Bacillales</taxon>
        <taxon>Paenibacillaceae</taxon>
        <taxon>Paenibacillus</taxon>
    </lineage>
</organism>
<evidence type="ECO:0000256" key="3">
    <source>
        <dbReference type="ARBA" id="ARBA00022475"/>
    </source>
</evidence>
<dbReference type="PROSITE" id="PS01037">
    <property type="entry name" value="SBP_BACTERIAL_1"/>
    <property type="match status" value="1"/>
</dbReference>
<reference evidence="9 10" key="1">
    <citation type="submission" date="2019-05" db="EMBL/GenBank/DDBJ databases">
        <title>We sequenced the genome of Paenibacillus hemerocallicola KCTC 33185 for further insight into its adaptation and study the phylogeny of Paenibacillus.</title>
        <authorList>
            <person name="Narsing Rao M.P."/>
        </authorList>
    </citation>
    <scope>NUCLEOTIDE SEQUENCE [LARGE SCALE GENOMIC DNA]</scope>
    <source>
        <strain evidence="9 10">KCTC 33185</strain>
    </source>
</reference>
<dbReference type="AlphaFoldDB" id="A0A5C4T2F4"/>
<dbReference type="PROSITE" id="PS51257">
    <property type="entry name" value="PROKAR_LIPOPROTEIN"/>
    <property type="match status" value="1"/>
</dbReference>
<evidence type="ECO:0000313" key="10">
    <source>
        <dbReference type="Proteomes" id="UP000307943"/>
    </source>
</evidence>